<evidence type="ECO:0000313" key="1">
    <source>
        <dbReference type="EMBL" id="TPP62529.1"/>
    </source>
</evidence>
<dbReference type="PANTHER" id="PTHR47331:SF1">
    <property type="entry name" value="GAG-LIKE PROTEIN"/>
    <property type="match status" value="1"/>
</dbReference>
<dbReference type="Proteomes" id="UP000316759">
    <property type="component" value="Unassembled WGS sequence"/>
</dbReference>
<comment type="caution">
    <text evidence="1">The sequence shown here is derived from an EMBL/GenBank/DDBJ whole genome shotgun (WGS) entry which is preliminary data.</text>
</comment>
<organism evidence="1 2">
    <name type="scientific">Fasciola gigantica</name>
    <name type="common">Giant liver fluke</name>
    <dbReference type="NCBI Taxonomy" id="46835"/>
    <lineage>
        <taxon>Eukaryota</taxon>
        <taxon>Metazoa</taxon>
        <taxon>Spiralia</taxon>
        <taxon>Lophotrochozoa</taxon>
        <taxon>Platyhelminthes</taxon>
        <taxon>Trematoda</taxon>
        <taxon>Digenea</taxon>
        <taxon>Plagiorchiida</taxon>
        <taxon>Echinostomata</taxon>
        <taxon>Echinostomatoidea</taxon>
        <taxon>Fasciolidae</taxon>
        <taxon>Fasciola</taxon>
    </lineage>
</organism>
<dbReference type="EMBL" id="SUNJ01006734">
    <property type="protein sequence ID" value="TPP62529.1"/>
    <property type="molecule type" value="Genomic_DNA"/>
</dbReference>
<dbReference type="PANTHER" id="PTHR47331">
    <property type="entry name" value="PHD-TYPE DOMAIN-CONTAINING PROTEIN"/>
    <property type="match status" value="1"/>
</dbReference>
<name>A0A504YQ41_FASGI</name>
<protein>
    <submittedName>
        <fullName evidence="1">Uncharacterized protein</fullName>
    </submittedName>
</protein>
<gene>
    <name evidence="1" type="ORF">FGIG_11739</name>
</gene>
<reference evidence="1 2" key="1">
    <citation type="submission" date="2019-04" db="EMBL/GenBank/DDBJ databases">
        <title>Annotation for the trematode Fasciola gigantica.</title>
        <authorList>
            <person name="Choi Y.-J."/>
        </authorList>
    </citation>
    <scope>NUCLEOTIDE SEQUENCE [LARGE SCALE GENOMIC DNA]</scope>
    <source>
        <strain evidence="1">Uganda_cow_1</strain>
    </source>
</reference>
<proteinExistence type="predicted"/>
<sequence length="110" mass="12443">MRDEKMSIDMESRKNLKKNVKHRVPVEVFGTYGQRGGWGPLIQSVRRILLSIIGDSLVDDETLLTAFAEVEKITDDRPLMKLTSDPNDDTALTLNHILLLYRNPAIIHSG</sequence>
<dbReference type="OrthoDB" id="10068969at2759"/>
<dbReference type="STRING" id="46835.A0A504YQ41"/>
<accession>A0A504YQ41</accession>
<keyword evidence="2" id="KW-1185">Reference proteome</keyword>
<dbReference type="AlphaFoldDB" id="A0A504YQ41"/>
<evidence type="ECO:0000313" key="2">
    <source>
        <dbReference type="Proteomes" id="UP000316759"/>
    </source>
</evidence>